<proteinExistence type="predicted"/>
<dbReference type="EMBL" id="FNET01000009">
    <property type="protein sequence ID" value="SDL21613.1"/>
    <property type="molecule type" value="Genomic_DNA"/>
</dbReference>
<protein>
    <submittedName>
        <fullName evidence="1">SCP1.201-like deaminase</fullName>
    </submittedName>
</protein>
<reference evidence="2" key="1">
    <citation type="submission" date="2016-10" db="EMBL/GenBank/DDBJ databases">
        <authorList>
            <person name="Varghese N."/>
            <person name="Submissions S."/>
        </authorList>
    </citation>
    <scope>NUCLEOTIDE SEQUENCE [LARGE SCALE GENOMIC DNA]</scope>
    <source>
        <strain evidence="2">DSM 44796</strain>
    </source>
</reference>
<dbReference type="InterPro" id="IPR032724">
    <property type="entry name" value="SCP1.201-like"/>
</dbReference>
<evidence type="ECO:0000313" key="2">
    <source>
        <dbReference type="Proteomes" id="UP000199682"/>
    </source>
</evidence>
<gene>
    <name evidence="1" type="ORF">SAMN04488074_109298</name>
</gene>
<dbReference type="Pfam" id="PF14428">
    <property type="entry name" value="DddA-like"/>
    <property type="match status" value="1"/>
</dbReference>
<dbReference type="Proteomes" id="UP000199682">
    <property type="component" value="Unassembled WGS sequence"/>
</dbReference>
<sequence>MTSLGEVIAVVVQALNQVSNASLQLASAESLWIDAAEQLASALVGSEMTEAGELAQLDNLVRERFAVVSDELIGLAERLEGHLAQLSGDHSGSVKPALLQGVLARDGSRYPVDSGWCADLLPPRVIERTNRKTVGYVSGAPGKFVSGEDDTWTPEIVRRMHELGIGSLRSRRFLSAHVEMKVATMMVMQGLRRCDVTINHVPCRSGLRQSTGCHDVLRPYLPKGYTLVVHGTTQQGQPYSQTYEGQA</sequence>
<accession>A0A1G9I9T2</accession>
<name>A0A1G9I9T2_9PSEU</name>
<organism evidence="1 2">
    <name type="scientific">Lentzea albidocapillata subsp. violacea</name>
    <dbReference type="NCBI Taxonomy" id="128104"/>
    <lineage>
        <taxon>Bacteria</taxon>
        <taxon>Bacillati</taxon>
        <taxon>Actinomycetota</taxon>
        <taxon>Actinomycetes</taxon>
        <taxon>Pseudonocardiales</taxon>
        <taxon>Pseudonocardiaceae</taxon>
        <taxon>Lentzea</taxon>
    </lineage>
</organism>
<dbReference type="AlphaFoldDB" id="A0A1G9I9T2"/>
<evidence type="ECO:0000313" key="1">
    <source>
        <dbReference type="EMBL" id="SDL21613.1"/>
    </source>
</evidence>
<dbReference type="RefSeq" id="WP_090007745.1">
    <property type="nucleotide sequence ID" value="NZ_FNET01000009.1"/>
</dbReference>